<dbReference type="AlphaFoldDB" id="A0A7T7FPG5"/>
<organism evidence="9">
    <name type="scientific">Mirabilis jalapa</name>
    <name type="common">Garden four-o'clock</name>
    <dbReference type="NCBI Taxonomy" id="3538"/>
    <lineage>
        <taxon>Eukaryota</taxon>
        <taxon>Viridiplantae</taxon>
        <taxon>Streptophyta</taxon>
        <taxon>Embryophyta</taxon>
        <taxon>Tracheophyta</taxon>
        <taxon>Spermatophyta</taxon>
        <taxon>Magnoliopsida</taxon>
        <taxon>eudicotyledons</taxon>
        <taxon>Gunneridae</taxon>
        <taxon>Pentapetalae</taxon>
        <taxon>Caryophyllales</taxon>
        <taxon>Nyctaginaceae</taxon>
        <taxon>Mirabilis</taxon>
    </lineage>
</organism>
<dbReference type="EMBL" id="MW295642">
    <property type="protein sequence ID" value="QQL93536.1"/>
    <property type="molecule type" value="Genomic_DNA"/>
</dbReference>
<gene>
    <name evidence="9" type="primary">ORF310</name>
</gene>
<dbReference type="RefSeq" id="YP_010144809.1">
    <property type="nucleotide sequence ID" value="NC_056991.1"/>
</dbReference>
<dbReference type="SUPFAM" id="SSF56672">
    <property type="entry name" value="DNA/RNA polymerases"/>
    <property type="match status" value="1"/>
</dbReference>
<dbReference type="PANTHER" id="PTHR10102:SF8">
    <property type="entry name" value="DNA-DIRECTED RNA POLYMERASE-RELATED"/>
    <property type="match status" value="1"/>
</dbReference>
<evidence type="ECO:0000256" key="5">
    <source>
        <dbReference type="ARBA" id="ARBA00022695"/>
    </source>
</evidence>
<evidence type="ECO:0000256" key="6">
    <source>
        <dbReference type="ARBA" id="ARBA00023163"/>
    </source>
</evidence>
<comment type="catalytic activity">
    <reaction evidence="7">
        <text>RNA(n) + a ribonucleoside 5'-triphosphate = RNA(n+1) + diphosphate</text>
        <dbReference type="Rhea" id="RHEA:21248"/>
        <dbReference type="Rhea" id="RHEA-COMP:14527"/>
        <dbReference type="Rhea" id="RHEA-COMP:17342"/>
        <dbReference type="ChEBI" id="CHEBI:33019"/>
        <dbReference type="ChEBI" id="CHEBI:61557"/>
        <dbReference type="ChEBI" id="CHEBI:140395"/>
        <dbReference type="EC" id="2.7.7.6"/>
    </reaction>
</comment>
<evidence type="ECO:0000256" key="1">
    <source>
        <dbReference type="ARBA" id="ARBA00009493"/>
    </source>
</evidence>
<name>A0A7T7FPG5_MIRJA</name>
<evidence type="ECO:0000256" key="3">
    <source>
        <dbReference type="ARBA" id="ARBA00022478"/>
    </source>
</evidence>
<keyword evidence="3" id="KW-0240">DNA-directed RNA polymerase</keyword>
<evidence type="ECO:0000256" key="7">
    <source>
        <dbReference type="ARBA" id="ARBA00048552"/>
    </source>
</evidence>
<dbReference type="GO" id="GO:0003899">
    <property type="term" value="F:DNA-directed RNA polymerase activity"/>
    <property type="evidence" value="ECO:0007669"/>
    <property type="project" value="UniProtKB-EC"/>
</dbReference>
<evidence type="ECO:0000259" key="8">
    <source>
        <dbReference type="Pfam" id="PF00940"/>
    </source>
</evidence>
<keyword evidence="4" id="KW-0808">Transferase</keyword>
<geneLocation type="mitochondrion" evidence="9"/>
<dbReference type="EC" id="2.7.7.6" evidence="2"/>
<evidence type="ECO:0000313" key="9">
    <source>
        <dbReference type="EMBL" id="QQL93536.1"/>
    </source>
</evidence>
<dbReference type="Pfam" id="PF00940">
    <property type="entry name" value="RNA_pol"/>
    <property type="match status" value="1"/>
</dbReference>
<sequence length="310" mass="36666">MSYLLLDEFLAEKTNLIPSLDGQIQDVYSYISNELKSFLKDELVDNNLSSIVCNNLDRKIVKKIFMPMIYGKTVMSTASDLKEHLSHYITHKECFTVASACFKFWRSRFNGMESLIRLIRNIGWVASAKNRPVFYKVQNFTTVQDYMITRAIYIWVYDRLRKKRRRITLRVPSAQRDRRKTEISTFANFIHQKDAHIAMEVVKKMLEIGAPIYTVHENFVSTPEFCYEIPNFYTETICEMGYPLTIINEFIYTNVIKPINDKLPLSHVYPITEEDIQRGMVIHEQYLKDYLYKYKPANLSAHEERFRILN</sequence>
<proteinExistence type="inferred from homology"/>
<dbReference type="InterPro" id="IPR043502">
    <property type="entry name" value="DNA/RNA_pol_sf"/>
</dbReference>
<keyword evidence="5" id="KW-0548">Nucleotidyltransferase</keyword>
<keyword evidence="9" id="KW-0496">Mitochondrion</keyword>
<dbReference type="GO" id="GO:0034245">
    <property type="term" value="C:mitochondrial DNA-directed RNA polymerase complex"/>
    <property type="evidence" value="ECO:0007669"/>
    <property type="project" value="TreeGrafter"/>
</dbReference>
<protein>
    <recommendedName>
        <fullName evidence="2">DNA-directed RNA polymerase</fullName>
        <ecNumber evidence="2">2.7.7.6</ecNumber>
    </recommendedName>
</protein>
<dbReference type="GO" id="GO:0003677">
    <property type="term" value="F:DNA binding"/>
    <property type="evidence" value="ECO:0007669"/>
    <property type="project" value="InterPro"/>
</dbReference>
<reference evidence="9" key="1">
    <citation type="submission" date="2020-11" db="EMBL/GenBank/DDBJ databases">
        <authorList>
            <person name="Yuan F."/>
        </authorList>
    </citation>
    <scope>NUCLEOTIDE SEQUENCE</scope>
</reference>
<dbReference type="GO" id="GO:0006390">
    <property type="term" value="P:mitochondrial transcription"/>
    <property type="evidence" value="ECO:0007669"/>
    <property type="project" value="TreeGrafter"/>
</dbReference>
<dbReference type="InterPro" id="IPR046950">
    <property type="entry name" value="DNA-dir_Rpol_C_phage-type"/>
</dbReference>
<feature type="domain" description="DNA-directed RNA polymerase C-terminal" evidence="8">
    <location>
        <begin position="3"/>
        <end position="224"/>
    </location>
</feature>
<comment type="similarity">
    <text evidence="1">Belongs to the phage and mitochondrial RNA polymerase family.</text>
</comment>
<dbReference type="InterPro" id="IPR002092">
    <property type="entry name" value="DNA-dir_Rpol_phage-type"/>
</dbReference>
<evidence type="ECO:0000256" key="4">
    <source>
        <dbReference type="ARBA" id="ARBA00022679"/>
    </source>
</evidence>
<dbReference type="Gene3D" id="1.10.150.20">
    <property type="entry name" value="5' to 3' exonuclease, C-terminal subdomain"/>
    <property type="match status" value="1"/>
</dbReference>
<dbReference type="PANTHER" id="PTHR10102">
    <property type="entry name" value="DNA-DIRECTED RNA POLYMERASE, MITOCHONDRIAL"/>
    <property type="match status" value="1"/>
</dbReference>
<keyword evidence="6" id="KW-0804">Transcription</keyword>
<dbReference type="GeneID" id="67141268"/>
<accession>A0A7T7FPG5</accession>
<evidence type="ECO:0000256" key="2">
    <source>
        <dbReference type="ARBA" id="ARBA00012418"/>
    </source>
</evidence>
<dbReference type="PROSITE" id="PS00489">
    <property type="entry name" value="RNA_POL_PHAGE_2"/>
    <property type="match status" value="1"/>
</dbReference>